<feature type="compositionally biased region" description="Basic and acidic residues" evidence="1">
    <location>
        <begin position="11"/>
        <end position="28"/>
    </location>
</feature>
<feature type="region of interest" description="Disordered" evidence="1">
    <location>
        <begin position="1"/>
        <end position="63"/>
    </location>
</feature>
<proteinExistence type="predicted"/>
<evidence type="ECO:0000256" key="1">
    <source>
        <dbReference type="SAM" id="MobiDB-lite"/>
    </source>
</evidence>
<evidence type="ECO:0000313" key="2">
    <source>
        <dbReference type="EMBL" id="RUR03607.1"/>
    </source>
</evidence>
<name>A0A433JXL5_9MICO</name>
<comment type="caution">
    <text evidence="2">The sequence shown here is derived from an EMBL/GenBank/DDBJ whole genome shotgun (WGS) entry which is preliminary data.</text>
</comment>
<organism evidence="2 3">
    <name type="scientific">Labedella endophytica</name>
    <dbReference type="NCBI Taxonomy" id="1523160"/>
    <lineage>
        <taxon>Bacteria</taxon>
        <taxon>Bacillati</taxon>
        <taxon>Actinomycetota</taxon>
        <taxon>Actinomycetes</taxon>
        <taxon>Micrococcales</taxon>
        <taxon>Microbacteriaceae</taxon>
        <taxon>Labedella</taxon>
    </lineage>
</organism>
<gene>
    <name evidence="2" type="ORF">ELQ94_03505</name>
</gene>
<feature type="compositionally biased region" description="Basic residues" evidence="1">
    <location>
        <begin position="41"/>
        <end position="63"/>
    </location>
</feature>
<dbReference type="Proteomes" id="UP000274909">
    <property type="component" value="Unassembled WGS sequence"/>
</dbReference>
<protein>
    <submittedName>
        <fullName evidence="2">Uncharacterized protein</fullName>
    </submittedName>
</protein>
<dbReference type="AlphaFoldDB" id="A0A433JXL5"/>
<sequence>MPRVAMGTPAHSERRMLEVRIARSDRLRGSARTPRAPPHSGRGRRDRAYPPRRRTRSVPRGRR</sequence>
<accession>A0A433JXL5</accession>
<reference evidence="2 3" key="1">
    <citation type="submission" date="2018-12" db="EMBL/GenBank/DDBJ databases">
        <authorList>
            <person name="Li F."/>
        </authorList>
    </citation>
    <scope>NUCLEOTIDE SEQUENCE [LARGE SCALE GENOMIC DNA]</scope>
    <source>
        <strain evidence="2 3">EGI 6500705</strain>
    </source>
</reference>
<dbReference type="EMBL" id="RZGZ01000001">
    <property type="protein sequence ID" value="RUR03607.1"/>
    <property type="molecule type" value="Genomic_DNA"/>
</dbReference>
<evidence type="ECO:0000313" key="3">
    <source>
        <dbReference type="Proteomes" id="UP000274909"/>
    </source>
</evidence>
<keyword evidence="3" id="KW-1185">Reference proteome</keyword>